<dbReference type="EMBL" id="FOZK01000001">
    <property type="protein sequence ID" value="SFR86779.1"/>
    <property type="molecule type" value="Genomic_DNA"/>
</dbReference>
<dbReference type="AlphaFoldDB" id="A0A1I6K6B5"/>
<proteinExistence type="predicted"/>
<dbReference type="OrthoDB" id="221929at2157"/>
<name>A0A1I6K6B5_9EURY</name>
<protein>
    <recommendedName>
        <fullName evidence="1">Halobacterial output domain-containing protein</fullName>
    </recommendedName>
</protein>
<evidence type="ECO:0000313" key="2">
    <source>
        <dbReference type="EMBL" id="SFR86779.1"/>
    </source>
</evidence>
<keyword evidence="3" id="KW-1185">Reference proteome</keyword>
<accession>A0A1I6K6B5</accession>
<reference evidence="2 3" key="1">
    <citation type="submission" date="2016-10" db="EMBL/GenBank/DDBJ databases">
        <authorList>
            <person name="de Groot N.N."/>
        </authorList>
    </citation>
    <scope>NUCLEOTIDE SEQUENCE [LARGE SCALE GENOMIC DNA]</scope>
    <source>
        <strain evidence="2 3">CGMCC 1.10457</strain>
    </source>
</reference>
<feature type="domain" description="Halobacterial output" evidence="1">
    <location>
        <begin position="6"/>
        <end position="72"/>
    </location>
</feature>
<dbReference type="InterPro" id="IPR040624">
    <property type="entry name" value="HalOD1"/>
</dbReference>
<evidence type="ECO:0000313" key="3">
    <source>
        <dbReference type="Proteomes" id="UP000199062"/>
    </source>
</evidence>
<dbReference type="Pfam" id="PF18545">
    <property type="entry name" value="HalOD1"/>
    <property type="match status" value="1"/>
</dbReference>
<dbReference type="STRING" id="767519.SAMN05216559_0263"/>
<organism evidence="2 3">
    <name type="scientific">Halomicrobium zhouii</name>
    <dbReference type="NCBI Taxonomy" id="767519"/>
    <lineage>
        <taxon>Archaea</taxon>
        <taxon>Methanobacteriati</taxon>
        <taxon>Methanobacteriota</taxon>
        <taxon>Stenosarchaea group</taxon>
        <taxon>Halobacteria</taxon>
        <taxon>Halobacteriales</taxon>
        <taxon>Haloarculaceae</taxon>
        <taxon>Halomicrobium</taxon>
    </lineage>
</organism>
<gene>
    <name evidence="2" type="ORF">SAMN05216559_0263</name>
</gene>
<sequence>MTLGDEQAISRAVIETVADATSREETDLPPLFRTIDPEAVDALLAPRPSGRAEPLTLSFEYAGCRVSVERSDADAVAITATVEPE</sequence>
<dbReference type="Proteomes" id="UP000199062">
    <property type="component" value="Unassembled WGS sequence"/>
</dbReference>
<evidence type="ECO:0000259" key="1">
    <source>
        <dbReference type="Pfam" id="PF18545"/>
    </source>
</evidence>
<dbReference type="RefSeq" id="WP_089813148.1">
    <property type="nucleotide sequence ID" value="NZ_FOZK01000001.1"/>
</dbReference>